<dbReference type="PROSITE" id="PS00307">
    <property type="entry name" value="LECTIN_LEGUME_BETA"/>
    <property type="match status" value="1"/>
</dbReference>
<dbReference type="FunFam" id="3.30.200.20:FF:000168">
    <property type="entry name" value="L-type lectin-domain containing receptor kinase IX.1"/>
    <property type="match status" value="1"/>
</dbReference>
<keyword evidence="17" id="KW-0675">Receptor</keyword>
<evidence type="ECO:0000256" key="10">
    <source>
        <dbReference type="ARBA" id="ARBA00022734"/>
    </source>
</evidence>
<organism evidence="27 28">
    <name type="scientific">Amborella trichopoda</name>
    <dbReference type="NCBI Taxonomy" id="13333"/>
    <lineage>
        <taxon>Eukaryota</taxon>
        <taxon>Viridiplantae</taxon>
        <taxon>Streptophyta</taxon>
        <taxon>Embryophyta</taxon>
        <taxon>Tracheophyta</taxon>
        <taxon>Spermatophyta</taxon>
        <taxon>Magnoliopsida</taxon>
        <taxon>Amborellales</taxon>
        <taxon>Amborellaceae</taxon>
        <taxon>Amborella</taxon>
    </lineage>
</organism>
<dbReference type="Gene3D" id="1.10.510.10">
    <property type="entry name" value="Transferase(Phosphotransferase) domain 1"/>
    <property type="match status" value="1"/>
</dbReference>
<evidence type="ECO:0000313" key="27">
    <source>
        <dbReference type="EMBL" id="ERN18047.1"/>
    </source>
</evidence>
<keyword evidence="10" id="KW-0430">Lectin</keyword>
<protein>
    <recommendedName>
        <fullName evidence="4">non-specific serine/threonine protein kinase</fullName>
        <ecNumber evidence="4">2.7.11.1</ecNumber>
    </recommendedName>
</protein>
<dbReference type="FunFam" id="2.60.120.200:FF:000103">
    <property type="entry name" value="L-type lectin-domain containing receptor kinase IX.1"/>
    <property type="match status" value="1"/>
</dbReference>
<evidence type="ECO:0000256" key="8">
    <source>
        <dbReference type="ARBA" id="ARBA00022692"/>
    </source>
</evidence>
<dbReference type="EMBL" id="KI392290">
    <property type="protein sequence ID" value="ERN18047.1"/>
    <property type="molecule type" value="Genomic_DNA"/>
</dbReference>
<dbReference type="Gene3D" id="3.30.200.20">
    <property type="entry name" value="Phosphorylase Kinase, domain 1"/>
    <property type="match status" value="1"/>
</dbReference>
<keyword evidence="18" id="KW-0325">Glycoprotein</keyword>
<evidence type="ECO:0000256" key="14">
    <source>
        <dbReference type="ARBA" id="ARBA00022840"/>
    </source>
</evidence>
<evidence type="ECO:0000256" key="24">
    <source>
        <dbReference type="SAM" id="Phobius"/>
    </source>
</evidence>
<evidence type="ECO:0000256" key="11">
    <source>
        <dbReference type="ARBA" id="ARBA00022741"/>
    </source>
</evidence>
<dbReference type="GO" id="GO:0005886">
    <property type="term" value="C:plasma membrane"/>
    <property type="evidence" value="ECO:0000318"/>
    <property type="project" value="GO_Central"/>
</dbReference>
<evidence type="ECO:0000256" key="9">
    <source>
        <dbReference type="ARBA" id="ARBA00022729"/>
    </source>
</evidence>
<evidence type="ECO:0000259" key="26">
    <source>
        <dbReference type="PROSITE" id="PS50011"/>
    </source>
</evidence>
<evidence type="ECO:0000256" key="25">
    <source>
        <dbReference type="SAM" id="SignalP"/>
    </source>
</evidence>
<dbReference type="SUPFAM" id="SSF56112">
    <property type="entry name" value="Protein kinase-like (PK-like)"/>
    <property type="match status" value="1"/>
</dbReference>
<evidence type="ECO:0000256" key="22">
    <source>
        <dbReference type="PROSITE-ProRule" id="PRU10141"/>
    </source>
</evidence>
<dbReference type="PROSITE" id="PS00108">
    <property type="entry name" value="PROTEIN_KINASE_ST"/>
    <property type="match status" value="1"/>
</dbReference>
<keyword evidence="15 24" id="KW-1133">Transmembrane helix</keyword>
<dbReference type="InterPro" id="IPR013320">
    <property type="entry name" value="ConA-like_dom_sf"/>
</dbReference>
<dbReference type="CDD" id="cd14066">
    <property type="entry name" value="STKc_IRAK"/>
    <property type="match status" value="1"/>
</dbReference>
<dbReference type="SMART" id="SM00220">
    <property type="entry name" value="S_TKc"/>
    <property type="match status" value="1"/>
</dbReference>
<evidence type="ECO:0000256" key="16">
    <source>
        <dbReference type="ARBA" id="ARBA00023136"/>
    </source>
</evidence>
<dbReference type="InterPro" id="IPR017441">
    <property type="entry name" value="Protein_kinase_ATP_BS"/>
</dbReference>
<gene>
    <name evidence="27" type="ORF">AMTR_s00046p00196890</name>
</gene>
<feature type="signal peptide" evidence="25">
    <location>
        <begin position="1"/>
        <end position="26"/>
    </location>
</feature>
<dbReference type="PROSITE" id="PS00107">
    <property type="entry name" value="PROTEIN_KINASE_ATP"/>
    <property type="match status" value="1"/>
</dbReference>
<dbReference type="FunFam" id="1.10.510.10:FF:000240">
    <property type="entry name" value="Lectin-domain containing receptor kinase A4.3"/>
    <property type="match status" value="1"/>
</dbReference>
<dbReference type="GO" id="GO:0009626">
    <property type="term" value="P:plant-type hypersensitive response"/>
    <property type="evidence" value="ECO:0007669"/>
    <property type="project" value="UniProtKB-ARBA"/>
</dbReference>
<evidence type="ECO:0000313" key="28">
    <source>
        <dbReference type="Proteomes" id="UP000017836"/>
    </source>
</evidence>
<keyword evidence="12" id="KW-0418">Kinase</keyword>
<keyword evidence="8 24" id="KW-0812">Transmembrane</keyword>
<dbReference type="InterPro" id="IPR050528">
    <property type="entry name" value="L-type_Lectin-RKs"/>
</dbReference>
<comment type="function">
    <text evidence="19">Involved in resistance response to the pathogenic oomycetes Phytophthora infestans and Phytophthora capsici.</text>
</comment>
<feature type="domain" description="Protein kinase" evidence="26">
    <location>
        <begin position="342"/>
        <end position="620"/>
    </location>
</feature>
<dbReference type="GO" id="GO:0002229">
    <property type="term" value="P:defense response to oomycetes"/>
    <property type="evidence" value="ECO:0007669"/>
    <property type="project" value="UniProtKB-ARBA"/>
</dbReference>
<keyword evidence="14 22" id="KW-0067">ATP-binding</keyword>
<evidence type="ECO:0000256" key="20">
    <source>
        <dbReference type="ARBA" id="ARBA00058818"/>
    </source>
</evidence>
<dbReference type="Gramene" id="ERN18047">
    <property type="protein sequence ID" value="ERN18047"/>
    <property type="gene ID" value="AMTR_s00046p00196890"/>
</dbReference>
<comment type="function">
    <text evidence="20">Promotes hydrogen peroxide H(2)O(2) production and cell death.</text>
</comment>
<evidence type="ECO:0000256" key="13">
    <source>
        <dbReference type="ARBA" id="ARBA00022821"/>
    </source>
</evidence>
<keyword evidence="7" id="KW-0808">Transferase</keyword>
<evidence type="ECO:0000256" key="5">
    <source>
        <dbReference type="ARBA" id="ARBA00022475"/>
    </source>
</evidence>
<dbReference type="SUPFAM" id="SSF49899">
    <property type="entry name" value="Concanavalin A-like lectins/glucanases"/>
    <property type="match status" value="1"/>
</dbReference>
<feature type="chain" id="PRO_5004658671" description="non-specific serine/threonine protein kinase" evidence="25">
    <location>
        <begin position="27"/>
        <end position="691"/>
    </location>
</feature>
<dbReference type="OMA" id="NEAGINC"/>
<dbReference type="Pfam" id="PF00139">
    <property type="entry name" value="Lectin_legB"/>
    <property type="match status" value="1"/>
</dbReference>
<dbReference type="GO" id="GO:0005524">
    <property type="term" value="F:ATP binding"/>
    <property type="evidence" value="ECO:0007669"/>
    <property type="project" value="UniProtKB-UniRule"/>
</dbReference>
<dbReference type="CDD" id="cd06899">
    <property type="entry name" value="lectin_legume_LecRK_Arcelin_ConA"/>
    <property type="match status" value="1"/>
</dbReference>
<evidence type="ECO:0000256" key="12">
    <source>
        <dbReference type="ARBA" id="ARBA00022777"/>
    </source>
</evidence>
<feature type="transmembrane region" description="Helical" evidence="24">
    <location>
        <begin position="280"/>
        <end position="300"/>
    </location>
</feature>
<dbReference type="InterPro" id="IPR001220">
    <property type="entry name" value="Legume_lectin_dom"/>
</dbReference>
<dbReference type="InterPro" id="IPR008271">
    <property type="entry name" value="Ser/Thr_kinase_AS"/>
</dbReference>
<keyword evidence="11 22" id="KW-0547">Nucleotide-binding</keyword>
<keyword evidence="13" id="KW-0611">Plant defense</keyword>
<sequence>MSPQIKTALYLLPLIFLLFPTTITLATTFNFTSFPPNTPGIIYQGDAFPSGQGVIQLTRNQVDGTLQQSEGRAIYRYPIQLWDSKTRTVTDFVTHFEFTINGLNATYYGDGLAFFLAPVDAVIPLNSSGGWLGLYNETTDKNSSAQVVAVEIDTYQNPWDPSPNHIGIDINSITSVTTVICEDNIRNGSKGQAWIAYNATTKDLQVRLSYGEDGSAGQPSLSHNVDLMEILPEMVIVGFSAATGWSTELHTILSWDFQSNFGLGMGMGASKGIHKKKVKWTIGGVVSLVVILMAIGLYLWRKLKLKGSSEIDIDASMEDKFIKGTGPRKFDYKELVNATKNFSEEGKLGEGGFGGVYKGVFDGSIGTVAVKRVSKGSKQGKKEYVSEVTIISRLRHRNLVRLIGWCHDQRELLLVYEFMPNGSLDSHLFGKQAELTWETRYKIALGLANALLYLHEEWEQCVVHRDIKSSNVMLDSNFNAKLGDFGLARLVDHDSASQTTVIAGTMGYLAPECVTTGKASKESDIFSFGAVALEIACGRRPVEPFAQSNKVRLVEWVWELYGKDGLQEAVDQRLNDVYDAKQMECLMVVGLWCSHPEHTMRPSIRQVIHVLNFQSSMPVLPSKLPVAMYYAPPLDQCQFAYTSMTSLHKSGPSCSSSSCTSTTLGSTGSSRASSTKSLLNTHPIRPISNMQ</sequence>
<accession>U5D9F9</accession>
<proteinExistence type="inferred from homology"/>
<dbReference type="eggNOG" id="ENOG502QTX3">
    <property type="taxonomic scope" value="Eukaryota"/>
</dbReference>
<evidence type="ECO:0000256" key="23">
    <source>
        <dbReference type="SAM" id="MobiDB-lite"/>
    </source>
</evidence>
<name>U5D9F9_AMBTC</name>
<dbReference type="OrthoDB" id="2014828at2759"/>
<dbReference type="Gene3D" id="2.60.120.200">
    <property type="match status" value="1"/>
</dbReference>
<dbReference type="PANTHER" id="PTHR27007">
    <property type="match status" value="1"/>
</dbReference>
<evidence type="ECO:0000256" key="19">
    <source>
        <dbReference type="ARBA" id="ARBA00058054"/>
    </source>
</evidence>
<comment type="subunit">
    <text evidence="21">Interacts with ABCG40.</text>
</comment>
<evidence type="ECO:0000256" key="6">
    <source>
        <dbReference type="ARBA" id="ARBA00022527"/>
    </source>
</evidence>
<evidence type="ECO:0000256" key="18">
    <source>
        <dbReference type="ARBA" id="ARBA00023180"/>
    </source>
</evidence>
<dbReference type="InterPro" id="IPR019825">
    <property type="entry name" value="Lectin_legB_Mn/Ca_BS"/>
</dbReference>
<keyword evidence="5" id="KW-1003">Cell membrane</keyword>
<dbReference type="EC" id="2.7.11.1" evidence="4"/>
<keyword evidence="28" id="KW-1185">Reference proteome</keyword>
<evidence type="ECO:0000256" key="7">
    <source>
        <dbReference type="ARBA" id="ARBA00022679"/>
    </source>
</evidence>
<dbReference type="InterPro" id="IPR000719">
    <property type="entry name" value="Prot_kinase_dom"/>
</dbReference>
<dbReference type="PROSITE" id="PS50011">
    <property type="entry name" value="PROTEIN_KINASE_DOM"/>
    <property type="match status" value="1"/>
</dbReference>
<dbReference type="Proteomes" id="UP000017836">
    <property type="component" value="Unassembled WGS sequence"/>
</dbReference>
<evidence type="ECO:0000256" key="17">
    <source>
        <dbReference type="ARBA" id="ARBA00023170"/>
    </source>
</evidence>
<dbReference type="KEGG" id="atr:18446401"/>
<evidence type="ECO:0000256" key="1">
    <source>
        <dbReference type="ARBA" id="ARBA00004251"/>
    </source>
</evidence>
<keyword evidence="16 24" id="KW-0472">Membrane</keyword>
<dbReference type="AlphaFoldDB" id="U5D9F9"/>
<reference evidence="28" key="1">
    <citation type="journal article" date="2013" name="Science">
        <title>The Amborella genome and the evolution of flowering plants.</title>
        <authorList>
            <consortium name="Amborella Genome Project"/>
        </authorList>
    </citation>
    <scope>NUCLEOTIDE SEQUENCE [LARGE SCALE GENOMIC DNA]</scope>
</reference>
<evidence type="ECO:0000256" key="3">
    <source>
        <dbReference type="ARBA" id="ARBA00010217"/>
    </source>
</evidence>
<evidence type="ECO:0000256" key="2">
    <source>
        <dbReference type="ARBA" id="ARBA00008536"/>
    </source>
</evidence>
<dbReference type="Pfam" id="PF00069">
    <property type="entry name" value="Pkinase"/>
    <property type="match status" value="1"/>
</dbReference>
<keyword evidence="6" id="KW-0723">Serine/threonine-protein kinase</keyword>
<feature type="binding site" evidence="22">
    <location>
        <position position="371"/>
    </location>
    <ligand>
        <name>ATP</name>
        <dbReference type="ChEBI" id="CHEBI:30616"/>
    </ligand>
</feature>
<dbReference type="GO" id="GO:0004674">
    <property type="term" value="F:protein serine/threonine kinase activity"/>
    <property type="evidence" value="ECO:0007669"/>
    <property type="project" value="UniProtKB-KW"/>
</dbReference>
<evidence type="ECO:0000256" key="15">
    <source>
        <dbReference type="ARBA" id="ARBA00022989"/>
    </source>
</evidence>
<feature type="region of interest" description="Disordered" evidence="23">
    <location>
        <begin position="650"/>
        <end position="691"/>
    </location>
</feature>
<comment type="similarity">
    <text evidence="3">In the C-terminal section; belongs to the protein kinase superfamily. Ser/Thr protein kinase family.</text>
</comment>
<feature type="compositionally biased region" description="Low complexity" evidence="23">
    <location>
        <begin position="650"/>
        <end position="679"/>
    </location>
</feature>
<dbReference type="HOGENOM" id="CLU_000288_62_6_1"/>
<dbReference type="GO" id="GO:0030246">
    <property type="term" value="F:carbohydrate binding"/>
    <property type="evidence" value="ECO:0007669"/>
    <property type="project" value="UniProtKB-KW"/>
</dbReference>
<evidence type="ECO:0000256" key="21">
    <source>
        <dbReference type="ARBA" id="ARBA00063357"/>
    </source>
</evidence>
<dbReference type="InterPro" id="IPR011009">
    <property type="entry name" value="Kinase-like_dom_sf"/>
</dbReference>
<evidence type="ECO:0000256" key="4">
    <source>
        <dbReference type="ARBA" id="ARBA00012513"/>
    </source>
</evidence>
<keyword evidence="9 25" id="KW-0732">Signal</keyword>
<comment type="similarity">
    <text evidence="2">In the N-terminal section; belongs to the leguminous lectin family.</text>
</comment>
<comment type="subcellular location">
    <subcellularLocation>
        <location evidence="1">Cell membrane</location>
        <topology evidence="1">Single-pass type I membrane protein</topology>
    </subcellularLocation>
</comment>